<protein>
    <submittedName>
        <fullName evidence="4">Uncharacterized protein LOC110013114</fullName>
    </submittedName>
</protein>
<evidence type="ECO:0000313" key="3">
    <source>
        <dbReference type="Proteomes" id="UP000504604"/>
    </source>
</evidence>
<feature type="compositionally biased region" description="Basic and acidic residues" evidence="1">
    <location>
        <begin position="114"/>
        <end position="125"/>
    </location>
</feature>
<feature type="compositionally biased region" description="Low complexity" evidence="1">
    <location>
        <begin position="104"/>
        <end position="113"/>
    </location>
</feature>
<evidence type="ECO:0000256" key="1">
    <source>
        <dbReference type="SAM" id="MobiDB-lite"/>
    </source>
</evidence>
<keyword evidence="2" id="KW-0732">Signal</keyword>
<feature type="non-terminal residue" evidence="4">
    <location>
        <position position="1"/>
    </location>
</feature>
<dbReference type="Proteomes" id="UP000504604">
    <property type="component" value="Linkage group LG14"/>
</dbReference>
<accession>A0A8M8VEB6</accession>
<dbReference type="RefSeq" id="XP_020554486.1">
    <property type="nucleotide sequence ID" value="XM_020698827.1"/>
</dbReference>
<feature type="chain" id="PRO_5035424948" evidence="2">
    <location>
        <begin position="25"/>
        <end position="155"/>
    </location>
</feature>
<sequence>ISPPELFKQLFIAVLGSGLLIAEATLSTHSSLSSFYNKCKNYIAVTCQGNIWAEKLDDICQVYETVETMLLNQDEALKETAQPEETAGTSDMKNRLKKLSLIFSGKNKSSSKAPSKDSKNNEEKPFSIFAKKPPKAAASPADKPSGSVENDWTIV</sequence>
<name>A0A8M8VEB6_SESIN</name>
<evidence type="ECO:0000256" key="2">
    <source>
        <dbReference type="SAM" id="SignalP"/>
    </source>
</evidence>
<dbReference type="PANTHER" id="PTHR21422:SF10">
    <property type="entry name" value="RAB3 GTPASE-ACTIVATING PROTEIN CATALYTIC SUBUNIT"/>
    <property type="match status" value="1"/>
</dbReference>
<feature type="region of interest" description="Disordered" evidence="1">
    <location>
        <begin position="102"/>
        <end position="155"/>
    </location>
</feature>
<dbReference type="PANTHER" id="PTHR21422">
    <property type="entry name" value="RAB3 GTPASE-ACTIVATING PROTEIN CATALYTIC SUBUNIT"/>
    <property type="match status" value="1"/>
</dbReference>
<dbReference type="InterPro" id="IPR045700">
    <property type="entry name" value="Rab3GAP1"/>
</dbReference>
<dbReference type="OrthoDB" id="1725014at2759"/>
<evidence type="ECO:0000313" key="4">
    <source>
        <dbReference type="RefSeq" id="XP_020554486.1"/>
    </source>
</evidence>
<dbReference type="KEGG" id="sind:110013114"/>
<gene>
    <name evidence="4" type="primary">LOC110013114</name>
</gene>
<feature type="signal peptide" evidence="2">
    <location>
        <begin position="1"/>
        <end position="24"/>
    </location>
</feature>
<dbReference type="GeneID" id="110013114"/>
<dbReference type="GO" id="GO:0005096">
    <property type="term" value="F:GTPase activator activity"/>
    <property type="evidence" value="ECO:0007669"/>
    <property type="project" value="InterPro"/>
</dbReference>
<keyword evidence="3" id="KW-1185">Reference proteome</keyword>
<feature type="compositionally biased region" description="Low complexity" evidence="1">
    <location>
        <begin position="126"/>
        <end position="145"/>
    </location>
</feature>
<dbReference type="AlphaFoldDB" id="A0A8M8VEB6"/>
<organism evidence="3 4">
    <name type="scientific">Sesamum indicum</name>
    <name type="common">Oriental sesame</name>
    <name type="synonym">Sesamum orientale</name>
    <dbReference type="NCBI Taxonomy" id="4182"/>
    <lineage>
        <taxon>Eukaryota</taxon>
        <taxon>Viridiplantae</taxon>
        <taxon>Streptophyta</taxon>
        <taxon>Embryophyta</taxon>
        <taxon>Tracheophyta</taxon>
        <taxon>Spermatophyta</taxon>
        <taxon>Magnoliopsida</taxon>
        <taxon>eudicotyledons</taxon>
        <taxon>Gunneridae</taxon>
        <taxon>Pentapetalae</taxon>
        <taxon>asterids</taxon>
        <taxon>lamiids</taxon>
        <taxon>Lamiales</taxon>
        <taxon>Pedaliaceae</taxon>
        <taxon>Sesamum</taxon>
    </lineage>
</organism>
<reference evidence="4" key="1">
    <citation type="submission" date="2025-08" db="UniProtKB">
        <authorList>
            <consortium name="RefSeq"/>
        </authorList>
    </citation>
    <scope>IDENTIFICATION</scope>
</reference>
<proteinExistence type="predicted"/>